<name>A0A2R5GET0_9STRA</name>
<gene>
    <name evidence="11" type="ORF">FCC1311_029722</name>
</gene>
<dbReference type="PANTHER" id="PTHR47679:SF2">
    <property type="entry name" value="C-TERMINAL OF ROC (COR) DOMAIN-CONTAINING PROTEIN"/>
    <property type="match status" value="1"/>
</dbReference>
<dbReference type="SUPFAM" id="SSF52540">
    <property type="entry name" value="P-loop containing nucleoside triphosphate hydrolases"/>
    <property type="match status" value="1"/>
</dbReference>
<evidence type="ECO:0000256" key="3">
    <source>
        <dbReference type="ARBA" id="ARBA00022737"/>
    </source>
</evidence>
<evidence type="ECO:0000256" key="7">
    <source>
        <dbReference type="ARBA" id="ARBA00047899"/>
    </source>
</evidence>
<dbReference type="SUPFAM" id="SSF52200">
    <property type="entry name" value="Toll/Interleukin receptor TIR domain"/>
    <property type="match status" value="1"/>
</dbReference>
<keyword evidence="4" id="KW-0547">Nucleotide-binding</keyword>
<accession>A0A2R5GET0</accession>
<dbReference type="InterPro" id="IPR036388">
    <property type="entry name" value="WH-like_DNA-bd_sf"/>
</dbReference>
<dbReference type="InterPro" id="IPR020859">
    <property type="entry name" value="ROC"/>
</dbReference>
<proteinExistence type="predicted"/>
<comment type="caution">
    <text evidence="11">The sequence shown here is derived from an EMBL/GenBank/DDBJ whole genome shotgun (WGS) entry which is preliminary data.</text>
</comment>
<keyword evidence="2" id="KW-0808">Transferase</keyword>
<evidence type="ECO:0000256" key="6">
    <source>
        <dbReference type="ARBA" id="ARBA00022840"/>
    </source>
</evidence>
<dbReference type="InterPro" id="IPR035897">
    <property type="entry name" value="Toll_tir_struct_dom_sf"/>
</dbReference>
<protein>
    <recommendedName>
        <fullName evidence="1">non-specific serine/threonine protein kinase</fullName>
        <ecNumber evidence="1">2.7.11.1</ecNumber>
    </recommendedName>
</protein>
<feature type="region of interest" description="Disordered" evidence="9">
    <location>
        <begin position="232"/>
        <end position="272"/>
    </location>
</feature>
<dbReference type="Pfam" id="PF16095">
    <property type="entry name" value="COR-A"/>
    <property type="match status" value="1"/>
</dbReference>
<dbReference type="InParanoid" id="A0A2R5GET0"/>
<dbReference type="Pfam" id="PF13676">
    <property type="entry name" value="TIR_2"/>
    <property type="match status" value="1"/>
</dbReference>
<evidence type="ECO:0000259" key="10">
    <source>
        <dbReference type="PROSITE" id="PS51424"/>
    </source>
</evidence>
<evidence type="ECO:0000256" key="5">
    <source>
        <dbReference type="ARBA" id="ARBA00022777"/>
    </source>
</evidence>
<dbReference type="GO" id="GO:0016301">
    <property type="term" value="F:kinase activity"/>
    <property type="evidence" value="ECO:0007669"/>
    <property type="project" value="UniProtKB-KW"/>
</dbReference>
<feature type="compositionally biased region" description="Polar residues" evidence="9">
    <location>
        <begin position="237"/>
        <end position="248"/>
    </location>
</feature>
<dbReference type="AlphaFoldDB" id="A0A2R5GET0"/>
<evidence type="ECO:0000256" key="1">
    <source>
        <dbReference type="ARBA" id="ARBA00012513"/>
    </source>
</evidence>
<dbReference type="PROSITE" id="PS51424">
    <property type="entry name" value="ROC"/>
    <property type="match status" value="1"/>
</dbReference>
<dbReference type="InterPro" id="IPR000157">
    <property type="entry name" value="TIR_dom"/>
</dbReference>
<dbReference type="Gene3D" id="3.40.50.10140">
    <property type="entry name" value="Toll/interleukin-1 receptor homology (TIR) domain"/>
    <property type="match status" value="1"/>
</dbReference>
<evidence type="ECO:0000256" key="8">
    <source>
        <dbReference type="ARBA" id="ARBA00048679"/>
    </source>
</evidence>
<dbReference type="GO" id="GO:0005524">
    <property type="term" value="F:ATP binding"/>
    <property type="evidence" value="ECO:0007669"/>
    <property type="project" value="UniProtKB-KW"/>
</dbReference>
<dbReference type="SUPFAM" id="SSF52047">
    <property type="entry name" value="RNI-like"/>
    <property type="match status" value="1"/>
</dbReference>
<evidence type="ECO:0000256" key="4">
    <source>
        <dbReference type="ARBA" id="ARBA00022741"/>
    </source>
</evidence>
<evidence type="ECO:0000313" key="11">
    <source>
        <dbReference type="EMBL" id="GBG26751.1"/>
    </source>
</evidence>
<reference evidence="11 12" key="1">
    <citation type="submission" date="2017-12" db="EMBL/GenBank/DDBJ databases">
        <title>Sequencing, de novo assembly and annotation of complete genome of a new Thraustochytrid species, strain FCC1311.</title>
        <authorList>
            <person name="Sedici K."/>
            <person name="Godart F."/>
            <person name="Aiese Cigliano R."/>
            <person name="Sanseverino W."/>
            <person name="Barakat M."/>
            <person name="Ortet P."/>
            <person name="Marechal E."/>
            <person name="Cagnac O."/>
            <person name="Amato A."/>
        </authorList>
    </citation>
    <scope>NUCLEOTIDE SEQUENCE [LARGE SCALE GENOMIC DNA]</scope>
</reference>
<organism evidence="11 12">
    <name type="scientific">Hondaea fermentalgiana</name>
    <dbReference type="NCBI Taxonomy" id="2315210"/>
    <lineage>
        <taxon>Eukaryota</taxon>
        <taxon>Sar</taxon>
        <taxon>Stramenopiles</taxon>
        <taxon>Bigyra</taxon>
        <taxon>Labyrinthulomycetes</taxon>
        <taxon>Thraustochytrida</taxon>
        <taxon>Thraustochytriidae</taxon>
        <taxon>Hondaea</taxon>
    </lineage>
</organism>
<dbReference type="EMBL" id="BEYU01000023">
    <property type="protein sequence ID" value="GBG26751.1"/>
    <property type="molecule type" value="Genomic_DNA"/>
</dbReference>
<feature type="compositionally biased region" description="Basic and acidic residues" evidence="9">
    <location>
        <begin position="1023"/>
        <end position="1037"/>
    </location>
</feature>
<keyword evidence="12" id="KW-1185">Reference proteome</keyword>
<sequence length="1061" mass="116341">MAEGEDAVASALQETFISLQNAGLGDAGVQTLALALKKTSELKAISLGPEGAKALADALIHNTSLQRRSANLRVLFKCSPLSKALGQNVSLQVLYLRYNNIKDQGLLSRIHDALKRNEVASPPRAPVSDLDKEGLAVDPAAWLEAVSAAITQGDAHAWGRAKLMVVGRGAAGKTSTVRSLLGQASRVEHLSTEVADIHRTRAQDWHPLESDHGEFDAQVRYAATQRLVAAARKGQELSASTSGQSTGDEATDRPLSPSGSPKSVGASESPEPLLAPKDVARRFSVSAKEQTLLLQDSAADRNASFTIWDYGGQQVFYALHHIFLTDKGLYLVVFDMREIIGKEQFKDGLSPDEYAKLATQDEAIEFLRFWLNSIKLHAPRSPVLLVGTHKDEVHDLHAVQSVLGNRKVINIHGTLVRPPGSSFFAINNRSPDPHRAAALRAAIAKTAAAQSYVHEQVPLAWLKIHEDLLQSDTPFVTFENVVARGAAYGQSRAAIEKMLAYFHGLGVVVHLGGSEVLKRVVVIDPQWLLDKLARVIADDMHAQSLYRDEGLLAAELMPAFERMHDHAIASRRLLEWLWEDQEVDYLLGFMDANMLLCPWHFDDEDEDKEDDDDDGKKTDAYLISGLLSDAVEDVKTEHFEPGLSCELDFSGFFLPNGVFHRLIAQCAKYAVRPEVTGDDEPMKPALGRRQAMLSFGINDFLLTVDGDVVRICVDKNAERPAMVIKVLVSMLREQAETVFGGLPWDLLLVSPTTQVAVAYAKIVEKREEGRLDARLRGPNRKVAAVSEFEPFFTEKIGALDTDEDGPSVPAFADVPALARGEDTHVFLSHIQSTGGDLADMLRLKLENRGLRVWFDQAHRAVLNQEAMLDGVRRARTYVLILTAGVFASDAVKAELECACRSNKRIVVVHEPDTHRSSYVNFGEYIDATPSFCPGLFNEEESLPVRRKWYTRRTPFSMSFSAAVFDNELADEKEKPSAAQPSAAQHSTAQHSTAQLQQRTMGCVQSMIEKLQDPEAAAQAAAEKAAEKAADKAADKAAQKAAQMVASKMEGKAGKEPEEDEA</sequence>
<feature type="region of interest" description="Disordered" evidence="9">
    <location>
        <begin position="970"/>
        <end position="997"/>
    </location>
</feature>
<feature type="compositionally biased region" description="Low complexity" evidence="9">
    <location>
        <begin position="976"/>
        <end position="994"/>
    </location>
</feature>
<dbReference type="InterPro" id="IPR032675">
    <property type="entry name" value="LRR_dom_sf"/>
</dbReference>
<dbReference type="SMART" id="SM00368">
    <property type="entry name" value="LRR_RI"/>
    <property type="match status" value="3"/>
</dbReference>
<feature type="region of interest" description="Disordered" evidence="9">
    <location>
        <begin position="1011"/>
        <end position="1061"/>
    </location>
</feature>
<dbReference type="InterPro" id="IPR032171">
    <property type="entry name" value="COR-A"/>
</dbReference>
<evidence type="ECO:0000256" key="2">
    <source>
        <dbReference type="ARBA" id="ARBA00022679"/>
    </source>
</evidence>
<dbReference type="GO" id="GO:0007165">
    <property type="term" value="P:signal transduction"/>
    <property type="evidence" value="ECO:0007669"/>
    <property type="project" value="InterPro"/>
</dbReference>
<dbReference type="OrthoDB" id="10251448at2759"/>
<evidence type="ECO:0000256" key="9">
    <source>
        <dbReference type="SAM" id="MobiDB-lite"/>
    </source>
</evidence>
<comment type="catalytic activity">
    <reaction evidence="8">
        <text>L-seryl-[protein] + ATP = O-phospho-L-seryl-[protein] + ADP + H(+)</text>
        <dbReference type="Rhea" id="RHEA:17989"/>
        <dbReference type="Rhea" id="RHEA-COMP:9863"/>
        <dbReference type="Rhea" id="RHEA-COMP:11604"/>
        <dbReference type="ChEBI" id="CHEBI:15378"/>
        <dbReference type="ChEBI" id="CHEBI:29999"/>
        <dbReference type="ChEBI" id="CHEBI:30616"/>
        <dbReference type="ChEBI" id="CHEBI:83421"/>
        <dbReference type="ChEBI" id="CHEBI:456216"/>
        <dbReference type="EC" id="2.7.11.1"/>
    </reaction>
</comment>
<evidence type="ECO:0000313" key="12">
    <source>
        <dbReference type="Proteomes" id="UP000241890"/>
    </source>
</evidence>
<keyword evidence="5 11" id="KW-0418">Kinase</keyword>
<comment type="catalytic activity">
    <reaction evidence="7">
        <text>L-threonyl-[protein] + ATP = O-phospho-L-threonyl-[protein] + ADP + H(+)</text>
        <dbReference type="Rhea" id="RHEA:46608"/>
        <dbReference type="Rhea" id="RHEA-COMP:11060"/>
        <dbReference type="Rhea" id="RHEA-COMP:11605"/>
        <dbReference type="ChEBI" id="CHEBI:15378"/>
        <dbReference type="ChEBI" id="CHEBI:30013"/>
        <dbReference type="ChEBI" id="CHEBI:30616"/>
        <dbReference type="ChEBI" id="CHEBI:61977"/>
        <dbReference type="ChEBI" id="CHEBI:456216"/>
        <dbReference type="EC" id="2.7.11.1"/>
    </reaction>
</comment>
<dbReference type="EC" id="2.7.11.1" evidence="1"/>
<dbReference type="InterPro" id="IPR027417">
    <property type="entry name" value="P-loop_NTPase"/>
</dbReference>
<dbReference type="Gene3D" id="1.10.10.10">
    <property type="entry name" value="Winged helix-like DNA-binding domain superfamily/Winged helix DNA-binding domain"/>
    <property type="match status" value="1"/>
</dbReference>
<dbReference type="Gene3D" id="3.40.50.300">
    <property type="entry name" value="P-loop containing nucleotide triphosphate hydrolases"/>
    <property type="match status" value="1"/>
</dbReference>
<keyword evidence="6" id="KW-0067">ATP-binding</keyword>
<feature type="domain" description="Roc" evidence="10">
    <location>
        <begin position="154"/>
        <end position="450"/>
    </location>
</feature>
<dbReference type="Gene3D" id="3.80.10.10">
    <property type="entry name" value="Ribonuclease Inhibitor"/>
    <property type="match status" value="1"/>
</dbReference>
<dbReference type="Pfam" id="PF08477">
    <property type="entry name" value="Roc"/>
    <property type="match status" value="1"/>
</dbReference>
<keyword evidence="3" id="KW-0677">Repeat</keyword>
<dbReference type="Proteomes" id="UP000241890">
    <property type="component" value="Unassembled WGS sequence"/>
</dbReference>
<dbReference type="PANTHER" id="PTHR47679">
    <property type="entry name" value="PROTEIN TORNADO 1"/>
    <property type="match status" value="1"/>
</dbReference>